<comment type="caution">
    <text evidence="2">The sequence shown here is derived from an EMBL/GenBank/DDBJ whole genome shotgun (WGS) entry which is preliminary data.</text>
</comment>
<reference evidence="2" key="1">
    <citation type="submission" date="2022-08" db="EMBL/GenBank/DDBJ databases">
        <title>A Global Phylogenomic Analysis of the Shiitake Genus Lentinula.</title>
        <authorList>
            <consortium name="DOE Joint Genome Institute"/>
            <person name="Sierra-Patev S."/>
            <person name="Min B."/>
            <person name="Naranjo-Ortiz M."/>
            <person name="Looney B."/>
            <person name="Konkel Z."/>
            <person name="Slot J.C."/>
            <person name="Sakamoto Y."/>
            <person name="Steenwyk J.L."/>
            <person name="Rokas A."/>
            <person name="Carro J."/>
            <person name="Camarero S."/>
            <person name="Ferreira P."/>
            <person name="Molpeceres G."/>
            <person name="Ruiz-Duenas F.J."/>
            <person name="Serrano A."/>
            <person name="Henrissat B."/>
            <person name="Drula E."/>
            <person name="Hughes K.W."/>
            <person name="Mata J.L."/>
            <person name="Ishikawa N.K."/>
            <person name="Vargas-Isla R."/>
            <person name="Ushijima S."/>
            <person name="Smith C.A."/>
            <person name="Ahrendt S."/>
            <person name="Andreopoulos W."/>
            <person name="He G."/>
            <person name="Labutti K."/>
            <person name="Lipzen A."/>
            <person name="Ng V."/>
            <person name="Riley R."/>
            <person name="Sandor L."/>
            <person name="Barry K."/>
            <person name="Martinez A.T."/>
            <person name="Xiao Y."/>
            <person name="Gibbons J.G."/>
            <person name="Terashima K."/>
            <person name="Grigoriev I.V."/>
            <person name="Hibbett D.S."/>
        </authorList>
    </citation>
    <scope>NUCLEOTIDE SEQUENCE</scope>
    <source>
        <strain evidence="2">RHP3577 ss4</strain>
    </source>
</reference>
<proteinExistence type="predicted"/>
<keyword evidence="3" id="KW-1185">Reference proteome</keyword>
<feature type="region of interest" description="Disordered" evidence="1">
    <location>
        <begin position="1"/>
        <end position="26"/>
    </location>
</feature>
<sequence>MSNTEGPSDSNPLLGRSVVPPQTFPGGGETAVGAMMMLDGDAYCHAVDSAVRHRGGPPLSSPFFFSPPDVLTDKFSIQSRCSLNSNKEIPPVSRAALFNESSPPSEPSTSIIINLFTSMARYTRLFESALVLCVVLVVLGQSGVVARPVLNESGLAARDDSDSDGICITCLDRIVYHNGNEEPHIGDIELA</sequence>
<dbReference type="Proteomes" id="UP001150217">
    <property type="component" value="Unassembled WGS sequence"/>
</dbReference>
<dbReference type="EMBL" id="JANVFT010000037">
    <property type="protein sequence ID" value="KAJ4492516.1"/>
    <property type="molecule type" value="Genomic_DNA"/>
</dbReference>
<evidence type="ECO:0000256" key="1">
    <source>
        <dbReference type="SAM" id="MobiDB-lite"/>
    </source>
</evidence>
<evidence type="ECO:0000313" key="3">
    <source>
        <dbReference type="Proteomes" id="UP001150217"/>
    </source>
</evidence>
<evidence type="ECO:0000313" key="2">
    <source>
        <dbReference type="EMBL" id="KAJ4492516.1"/>
    </source>
</evidence>
<feature type="compositionally biased region" description="Polar residues" evidence="1">
    <location>
        <begin position="1"/>
        <end position="11"/>
    </location>
</feature>
<name>A0ABQ8VHA1_9AGAR</name>
<organism evidence="2 3">
    <name type="scientific">Lentinula lateritia</name>
    <dbReference type="NCBI Taxonomy" id="40482"/>
    <lineage>
        <taxon>Eukaryota</taxon>
        <taxon>Fungi</taxon>
        <taxon>Dikarya</taxon>
        <taxon>Basidiomycota</taxon>
        <taxon>Agaricomycotina</taxon>
        <taxon>Agaricomycetes</taxon>
        <taxon>Agaricomycetidae</taxon>
        <taxon>Agaricales</taxon>
        <taxon>Marasmiineae</taxon>
        <taxon>Omphalotaceae</taxon>
        <taxon>Lentinula</taxon>
    </lineage>
</organism>
<protein>
    <submittedName>
        <fullName evidence="2">Uncharacterized protein</fullName>
    </submittedName>
</protein>
<accession>A0ABQ8VHA1</accession>
<gene>
    <name evidence="2" type="ORF">C8R41DRAFT_919828</name>
</gene>